<protein>
    <submittedName>
        <fullName evidence="6">Aminotransferase class I/II-fold pyridoxal phosphate-dependent enzyme</fullName>
    </submittedName>
</protein>
<evidence type="ECO:0000313" key="6">
    <source>
        <dbReference type="EMBL" id="MDI4650072.1"/>
    </source>
</evidence>
<organism evidence="6 7">
    <name type="scientific">Cohnella hashimotonis</name>
    <dbReference type="NCBI Taxonomy" id="2826895"/>
    <lineage>
        <taxon>Bacteria</taxon>
        <taxon>Bacillati</taxon>
        <taxon>Bacillota</taxon>
        <taxon>Bacilli</taxon>
        <taxon>Bacillales</taxon>
        <taxon>Paenibacillaceae</taxon>
        <taxon>Cohnella</taxon>
    </lineage>
</organism>
<comment type="caution">
    <text evidence="6">The sequence shown here is derived from an EMBL/GenBank/DDBJ whole genome shotgun (WGS) entry which is preliminary data.</text>
</comment>
<dbReference type="Pfam" id="PF01053">
    <property type="entry name" value="Cys_Met_Meta_PP"/>
    <property type="match status" value="1"/>
</dbReference>
<dbReference type="Proteomes" id="UP001161691">
    <property type="component" value="Unassembled WGS sequence"/>
</dbReference>
<dbReference type="InterPro" id="IPR015424">
    <property type="entry name" value="PyrdxlP-dep_Trfase"/>
</dbReference>
<reference evidence="6" key="1">
    <citation type="submission" date="2023-04" db="EMBL/GenBank/DDBJ databases">
        <title>Comparative genomic analysis of Cohnella hashimotonis sp. nov., isolated from the International Space Station.</title>
        <authorList>
            <person name="Venkateswaran K."/>
            <person name="Simpson A."/>
        </authorList>
    </citation>
    <scope>NUCLEOTIDE SEQUENCE</scope>
    <source>
        <strain evidence="6">F6_2S_P_1</strain>
    </source>
</reference>
<evidence type="ECO:0000256" key="2">
    <source>
        <dbReference type="ARBA" id="ARBA00009077"/>
    </source>
</evidence>
<dbReference type="PANTHER" id="PTHR11808:SF80">
    <property type="entry name" value="CYSTATHIONINE GAMMA-LYASE"/>
    <property type="match status" value="1"/>
</dbReference>
<evidence type="ECO:0000256" key="5">
    <source>
        <dbReference type="SAM" id="MobiDB-lite"/>
    </source>
</evidence>
<dbReference type="RefSeq" id="WP_282912669.1">
    <property type="nucleotide sequence ID" value="NZ_JAGRPV010000001.1"/>
</dbReference>
<sequence>MNEVTGGGRGAKPNAGRGERQDLSERDTIVPGAGESLSNEELAPGEPLPPGSPPAKPSSLKPTLSKQDICLHLGDDYDRHLGAIVPPIFQNTLFTRKTTNHGYTYTRVANPTTEIAERKIAALEGAEAARCFSSGMAAISAALMSVMEKDCHIVCPLNVYPPVKGFLDVYMKRFGVETTFVSGTDVGEIEAALRPNTRAIYLETPLSNVFTLQDLRAIAALAKAHGATTIADNTWATPLYQNPIAFGIDIVVHSATKYMGGHSDILAGVMVGSLARMERVTHEERGLFGAAMDPHQAWLLIRGLRTLPLRMKQHQESAMRIAAHLEAHPLVERVLYPGLPSHPQHALARSQMSGCAGLLSFVPRGAREQIVGFVKGLALFEEGPSWGGFESLVNTPGLGIDEETSLRTGMPQRLVRLSIGLEDADALTADIDQALAGMLRGRA</sequence>
<dbReference type="InterPro" id="IPR000277">
    <property type="entry name" value="Cys/Met-Metab_PyrdxlP-dep_enz"/>
</dbReference>
<proteinExistence type="inferred from homology"/>
<dbReference type="SUPFAM" id="SSF53383">
    <property type="entry name" value="PLP-dependent transferases"/>
    <property type="match status" value="1"/>
</dbReference>
<keyword evidence="6" id="KW-0032">Aminotransferase</keyword>
<dbReference type="PANTHER" id="PTHR11808">
    <property type="entry name" value="TRANS-SULFURATION ENZYME FAMILY MEMBER"/>
    <property type="match status" value="1"/>
</dbReference>
<dbReference type="PIRSF" id="PIRSF001434">
    <property type="entry name" value="CGS"/>
    <property type="match status" value="1"/>
</dbReference>
<evidence type="ECO:0000256" key="4">
    <source>
        <dbReference type="RuleBase" id="RU362118"/>
    </source>
</evidence>
<accession>A0ABT6TT84</accession>
<evidence type="ECO:0000256" key="1">
    <source>
        <dbReference type="ARBA" id="ARBA00001933"/>
    </source>
</evidence>
<evidence type="ECO:0000256" key="3">
    <source>
        <dbReference type="ARBA" id="ARBA00022898"/>
    </source>
</evidence>
<feature type="region of interest" description="Disordered" evidence="5">
    <location>
        <begin position="1"/>
        <end position="63"/>
    </location>
</feature>
<dbReference type="CDD" id="cd00614">
    <property type="entry name" value="CGS_like"/>
    <property type="match status" value="1"/>
</dbReference>
<gene>
    <name evidence="6" type="ORF">KB449_34400</name>
</gene>
<keyword evidence="6" id="KW-0808">Transferase</keyword>
<keyword evidence="7" id="KW-1185">Reference proteome</keyword>
<dbReference type="EMBL" id="JAGRPV010000001">
    <property type="protein sequence ID" value="MDI4650072.1"/>
    <property type="molecule type" value="Genomic_DNA"/>
</dbReference>
<feature type="compositionally biased region" description="Gly residues" evidence="5">
    <location>
        <begin position="1"/>
        <end position="10"/>
    </location>
</feature>
<dbReference type="PROSITE" id="PS00868">
    <property type="entry name" value="CYS_MET_METAB_PP"/>
    <property type="match status" value="1"/>
</dbReference>
<comment type="cofactor">
    <cofactor evidence="1 4">
        <name>pyridoxal 5'-phosphate</name>
        <dbReference type="ChEBI" id="CHEBI:597326"/>
    </cofactor>
</comment>
<dbReference type="InterPro" id="IPR015422">
    <property type="entry name" value="PyrdxlP-dep_Trfase_small"/>
</dbReference>
<comment type="similarity">
    <text evidence="2 4">Belongs to the trans-sulfuration enzymes family.</text>
</comment>
<keyword evidence="3 4" id="KW-0663">Pyridoxal phosphate</keyword>
<dbReference type="Gene3D" id="3.90.1150.10">
    <property type="entry name" value="Aspartate Aminotransferase, domain 1"/>
    <property type="match status" value="1"/>
</dbReference>
<name>A0ABT6TT84_9BACL</name>
<dbReference type="InterPro" id="IPR054542">
    <property type="entry name" value="Cys_met_metab_PP"/>
</dbReference>
<dbReference type="Gene3D" id="3.40.640.10">
    <property type="entry name" value="Type I PLP-dependent aspartate aminotransferase-like (Major domain)"/>
    <property type="match status" value="1"/>
</dbReference>
<feature type="compositionally biased region" description="Pro residues" evidence="5">
    <location>
        <begin position="46"/>
        <end position="56"/>
    </location>
</feature>
<evidence type="ECO:0000313" key="7">
    <source>
        <dbReference type="Proteomes" id="UP001161691"/>
    </source>
</evidence>
<dbReference type="GO" id="GO:0008483">
    <property type="term" value="F:transaminase activity"/>
    <property type="evidence" value="ECO:0007669"/>
    <property type="project" value="UniProtKB-KW"/>
</dbReference>
<dbReference type="InterPro" id="IPR015421">
    <property type="entry name" value="PyrdxlP-dep_Trfase_major"/>
</dbReference>
<feature type="compositionally biased region" description="Basic and acidic residues" evidence="5">
    <location>
        <begin position="17"/>
        <end position="28"/>
    </location>
</feature>